<dbReference type="CDD" id="cd11304">
    <property type="entry name" value="Cadherin_repeat"/>
    <property type="match status" value="1"/>
</dbReference>
<sequence>MNGTVVAVISVRDGDEGGEREGYRCRCRGTERGCSVWRPLVLRLVECLTAGNARGWFNINGDTGMVTTGQALDREVEEVVR</sequence>
<accession>A0A1W0X1Z8</accession>
<keyword evidence="2" id="KW-1185">Reference proteome</keyword>
<dbReference type="AlphaFoldDB" id="A0A1W0X1Z8"/>
<dbReference type="InterPro" id="IPR015919">
    <property type="entry name" value="Cadherin-like_sf"/>
</dbReference>
<organism evidence="1 2">
    <name type="scientific">Hypsibius exemplaris</name>
    <name type="common">Freshwater tardigrade</name>
    <dbReference type="NCBI Taxonomy" id="2072580"/>
    <lineage>
        <taxon>Eukaryota</taxon>
        <taxon>Metazoa</taxon>
        <taxon>Ecdysozoa</taxon>
        <taxon>Tardigrada</taxon>
        <taxon>Eutardigrada</taxon>
        <taxon>Parachela</taxon>
        <taxon>Hypsibioidea</taxon>
        <taxon>Hypsibiidae</taxon>
        <taxon>Hypsibius</taxon>
    </lineage>
</organism>
<dbReference type="GO" id="GO:0005509">
    <property type="term" value="F:calcium ion binding"/>
    <property type="evidence" value="ECO:0007669"/>
    <property type="project" value="InterPro"/>
</dbReference>
<protein>
    <submittedName>
        <fullName evidence="1">Uncharacterized protein</fullName>
    </submittedName>
</protein>
<dbReference type="Proteomes" id="UP000192578">
    <property type="component" value="Unassembled WGS sequence"/>
</dbReference>
<gene>
    <name evidence="1" type="ORF">BV898_04697</name>
</gene>
<evidence type="ECO:0000313" key="2">
    <source>
        <dbReference type="Proteomes" id="UP000192578"/>
    </source>
</evidence>
<reference evidence="2" key="1">
    <citation type="submission" date="2017-01" db="EMBL/GenBank/DDBJ databases">
        <title>Comparative genomics of anhydrobiosis in the tardigrade Hypsibius dujardini.</title>
        <authorList>
            <person name="Yoshida Y."/>
            <person name="Koutsovoulos G."/>
            <person name="Laetsch D."/>
            <person name="Stevens L."/>
            <person name="Kumar S."/>
            <person name="Horikawa D."/>
            <person name="Ishino K."/>
            <person name="Komine S."/>
            <person name="Tomita M."/>
            <person name="Blaxter M."/>
            <person name="Arakawa K."/>
        </authorList>
    </citation>
    <scope>NUCLEOTIDE SEQUENCE [LARGE SCALE GENOMIC DNA]</scope>
    <source>
        <strain evidence="2">Z151</strain>
    </source>
</reference>
<proteinExistence type="predicted"/>
<dbReference type="SUPFAM" id="SSF49313">
    <property type="entry name" value="Cadherin-like"/>
    <property type="match status" value="1"/>
</dbReference>
<dbReference type="GO" id="GO:0016020">
    <property type="term" value="C:membrane"/>
    <property type="evidence" value="ECO:0007669"/>
    <property type="project" value="InterPro"/>
</dbReference>
<evidence type="ECO:0000313" key="1">
    <source>
        <dbReference type="EMBL" id="OQV21493.1"/>
    </source>
</evidence>
<comment type="caution">
    <text evidence="1">The sequence shown here is derived from an EMBL/GenBank/DDBJ whole genome shotgun (WGS) entry which is preliminary data.</text>
</comment>
<dbReference type="Gene3D" id="2.60.40.60">
    <property type="entry name" value="Cadherins"/>
    <property type="match status" value="1"/>
</dbReference>
<dbReference type="EMBL" id="MTYJ01000023">
    <property type="protein sequence ID" value="OQV21493.1"/>
    <property type="molecule type" value="Genomic_DNA"/>
</dbReference>
<name>A0A1W0X1Z8_HYPEX</name>